<protein>
    <submittedName>
        <fullName evidence="1">Uncharacterized protein</fullName>
    </submittedName>
</protein>
<sequence>MACALGTLSVAHPAATALTVTALVSCGAWSNNREKTRLQALAATRNGESICGFARSFDLRSTDPLVIRAVYEQLQEELLSYQKSFPVRGSDRLEEELGLDGDDLDMSVATAIARRSGRSLEGTQSNPYYGRVMTASDLVYFFNGQSEVAPQATAFH</sequence>
<dbReference type="KEGG" id="dla:I6G47_07435"/>
<keyword evidence="2" id="KW-1185">Reference proteome</keyword>
<evidence type="ECO:0000313" key="2">
    <source>
        <dbReference type="Proteomes" id="UP000595064"/>
    </source>
</evidence>
<name>A0A7T3DI26_9BURK</name>
<dbReference type="AlphaFoldDB" id="A0A7T3DI26"/>
<dbReference type="EMBL" id="CP065748">
    <property type="protein sequence ID" value="QPS84548.1"/>
    <property type="molecule type" value="Genomic_DNA"/>
</dbReference>
<dbReference type="Proteomes" id="UP000595064">
    <property type="component" value="Chromosome"/>
</dbReference>
<proteinExistence type="predicted"/>
<accession>A0A7T3DI26</accession>
<evidence type="ECO:0000313" key="1">
    <source>
        <dbReference type="EMBL" id="QPS84548.1"/>
    </source>
</evidence>
<gene>
    <name evidence="1" type="ORF">I6G47_07435</name>
</gene>
<reference evidence="1 2" key="1">
    <citation type="submission" date="2020-12" db="EMBL/GenBank/DDBJ databases">
        <title>FDA dAtabase for Regulatory Grade micrObial Sequences (FDA-ARGOS): Supporting development and validation of Infectious Disease Dx tests.</title>
        <authorList>
            <person name="Sproer C."/>
            <person name="Gronow S."/>
            <person name="Severitt S."/>
            <person name="Schroder I."/>
            <person name="Tallon L."/>
            <person name="Sadzewicz L."/>
            <person name="Zhao X."/>
            <person name="Boylan J."/>
            <person name="Ott S."/>
            <person name="Bowen H."/>
            <person name="Vavikolanu K."/>
            <person name="Mehta A."/>
            <person name="Aluvathingal J."/>
            <person name="Nadendla S."/>
            <person name="Lowell S."/>
            <person name="Myers T."/>
            <person name="Yan Y."/>
            <person name="Sichtig H."/>
        </authorList>
    </citation>
    <scope>NUCLEOTIDE SEQUENCE [LARGE SCALE GENOMIC DNA]</scope>
    <source>
        <strain evidence="1 2">FDAARGOS_890</strain>
    </source>
</reference>
<organism evidence="1 2">
    <name type="scientific">Delftia lacustris</name>
    <dbReference type="NCBI Taxonomy" id="558537"/>
    <lineage>
        <taxon>Bacteria</taxon>
        <taxon>Pseudomonadati</taxon>
        <taxon>Pseudomonadota</taxon>
        <taxon>Betaproteobacteria</taxon>
        <taxon>Burkholderiales</taxon>
        <taxon>Comamonadaceae</taxon>
        <taxon>Delftia</taxon>
    </lineage>
</organism>